<dbReference type="EMBL" id="APNK01000041">
    <property type="protein sequence ID" value="KEZ76042.1"/>
    <property type="molecule type" value="Genomic_DNA"/>
</dbReference>
<dbReference type="RefSeq" id="WP_037340901.1">
    <property type="nucleotide sequence ID" value="NZ_APNK01000041.1"/>
</dbReference>
<protein>
    <submittedName>
        <fullName evidence="3">Uncharacterized protein</fullName>
    </submittedName>
</protein>
<reference evidence="3 4" key="1">
    <citation type="submission" date="2013-03" db="EMBL/GenBank/DDBJ databases">
        <title>Salinisphaera hydrothermalis C41B8 Genome Sequencing.</title>
        <authorList>
            <person name="Li C."/>
            <person name="Lai Q."/>
            <person name="Shao Z."/>
        </authorList>
    </citation>
    <scope>NUCLEOTIDE SEQUENCE [LARGE SCALE GENOMIC DNA]</scope>
    <source>
        <strain evidence="3 4">C41B8</strain>
    </source>
</reference>
<sequence>MLKTSLVAFGLVLASGGVALAQPSSSDAGPTHMPPKPAGHHHHRPPPPGGPAALQGKGFDLQLGHGRGLRVQCGDEPLKGCIQAAQPLVHMLSKSMSHRPGGMMKGPGGMMKGPGGMNGGSMPNSGTDNGQSKPPGDSGSSTPQPSPSDSDSSEKPGQM</sequence>
<feature type="region of interest" description="Disordered" evidence="1">
    <location>
        <begin position="95"/>
        <end position="159"/>
    </location>
</feature>
<feature type="compositionally biased region" description="Low complexity" evidence="1">
    <location>
        <begin position="134"/>
        <end position="159"/>
    </location>
</feature>
<comment type="caution">
    <text evidence="3">The sequence shown here is derived from an EMBL/GenBank/DDBJ whole genome shotgun (WGS) entry which is preliminary data.</text>
</comment>
<keyword evidence="2" id="KW-0732">Signal</keyword>
<evidence type="ECO:0000256" key="2">
    <source>
        <dbReference type="SAM" id="SignalP"/>
    </source>
</evidence>
<evidence type="ECO:0000256" key="1">
    <source>
        <dbReference type="SAM" id="MobiDB-lite"/>
    </source>
</evidence>
<dbReference type="OrthoDB" id="7909151at2"/>
<name>A0A084IH58_SALHC</name>
<keyword evidence="4" id="KW-1185">Reference proteome</keyword>
<accession>A0A084IH58</accession>
<dbReference type="AlphaFoldDB" id="A0A084IH58"/>
<dbReference type="Proteomes" id="UP000028302">
    <property type="component" value="Unassembled WGS sequence"/>
</dbReference>
<feature type="chain" id="PRO_5001776395" evidence="2">
    <location>
        <begin position="22"/>
        <end position="159"/>
    </location>
</feature>
<gene>
    <name evidence="3" type="ORF">C41B8_16829</name>
</gene>
<evidence type="ECO:0000313" key="3">
    <source>
        <dbReference type="EMBL" id="KEZ76042.1"/>
    </source>
</evidence>
<proteinExistence type="predicted"/>
<feature type="signal peptide" evidence="2">
    <location>
        <begin position="1"/>
        <end position="21"/>
    </location>
</feature>
<organism evidence="3 4">
    <name type="scientific">Salinisphaera hydrothermalis (strain C41B8)</name>
    <dbReference type="NCBI Taxonomy" id="1304275"/>
    <lineage>
        <taxon>Bacteria</taxon>
        <taxon>Pseudomonadati</taxon>
        <taxon>Pseudomonadota</taxon>
        <taxon>Gammaproteobacteria</taxon>
        <taxon>Salinisphaerales</taxon>
        <taxon>Salinisphaeraceae</taxon>
        <taxon>Salinisphaera</taxon>
    </lineage>
</organism>
<feature type="region of interest" description="Disordered" evidence="1">
    <location>
        <begin position="22"/>
        <end position="60"/>
    </location>
</feature>
<feature type="compositionally biased region" description="Gly residues" evidence="1">
    <location>
        <begin position="103"/>
        <end position="119"/>
    </location>
</feature>
<evidence type="ECO:0000313" key="4">
    <source>
        <dbReference type="Proteomes" id="UP000028302"/>
    </source>
</evidence>